<evidence type="ECO:0000259" key="4">
    <source>
        <dbReference type="PROSITE" id="PS50883"/>
    </source>
</evidence>
<protein>
    <submittedName>
        <fullName evidence="7">Inner membrane protein PLUS sensory box protein LssE</fullName>
        <ecNumber evidence="7">3.1.4.52</ecNumber>
    </submittedName>
    <submittedName>
        <fullName evidence="6">Inner membrane protein/sensory box protein LssE</fullName>
    </submittedName>
</protein>
<dbReference type="InterPro" id="IPR003018">
    <property type="entry name" value="GAF"/>
</dbReference>
<dbReference type="InterPro" id="IPR000160">
    <property type="entry name" value="GGDEF_dom"/>
</dbReference>
<dbReference type="GO" id="GO:0004672">
    <property type="term" value="F:protein kinase activity"/>
    <property type="evidence" value="ECO:0007669"/>
    <property type="project" value="InterPro"/>
</dbReference>
<sequence length="1905" mass="218724">MISISGYALREKMRHNHNIDTYYALRLKDSRRVLLKTPSKHHPSSENLAILQHEYYLLNMIEAPTIIKAYDFLQNLQTPVLILEDVKGQLLTSYLLMHQLDIESFLILALQLVDIVGELHQRHIIHKEIKPSNIVIDPEKLNLKLVDLSTSSKLTEETFDYLKLGSFEEDLAYISPEQTGRINRPVDYRTDFYSLGITFYEMLTNQLPFQTVDTLELVHCHIAKKPPTVLEVRPDAPRMLDAIIDKLLCKMPEDRYSSIIGLKSDLKECLNQWQQKGSINEFTLGRNDIRDHLSISRNLYGRELQVDKLIKAFNRISQGSKEIIFIAGYSGIGKTSLVKEVHKPIVQHRAYYIQGKFDQLQRSIPYGAIVAAFKNLVKQVLSESEDKLEKLKKLLIHSLGNIGQVVIDVIPEVELIIGKQPPVLPLSPVETQIRFNLAFQNFVRVFAQAEHPLVMFLDDLQWADNSSLNFIENLLQDRETNYLLIIGAYRDNEINESHPLQLSINNLNKNKVNLNTLTLKPLRLNNIQALLVDTLSSSQKKVQDLAKCIFDKTHGNPFFINEFLKIIYQQNLLTFSYEHGAWEWDLIKIQQQSATDNVIDLLTIKIHLLPKPTQEILKLGSCFGYQFNFQTLQIINSHSMSQIAEHLWHAIKANLIYPVEEAYKTSGLMGLHESITEFTDTSLHYIFVHDRVQQAAYQLIKEQERPNIHLKIGRLLLKDRPLVEHDERLFDILKHFNQSISLIHKSSERLKLAQYNLWAGQKAKLASAYDVADEHLSVGVELLKPYHWEKNYNLIFQLFKEFAVCRYLIGDFKTADKYFSELLTHANGALDKIEIYRLKIEMLSALGKHAEALKMGLSALRSFGVKIPKKPNLIHILLSIYKVKFQLRRTKIENLRLPLMTDLKQIAIVNLITQLLNNAFITNQKFFVILTCKNMLLSLKYGYTESTSMSIPVYAFIIMHSLNLYDDAISLIALYNRLKQEYGASNFEGKNQFVLGTFIEPYQKSLNSCNNTVIKAFKLCCEVGDLIYSNYSNLLLILHALSAGKKLDETKKNIKSALSFVSRMKISDFVNVTTFWDYLTQCLEKPGFTKIKQLSLFEKNIINGKNKTELSFFYSSLTQLHFLLGNFAEAVKAGNNHELYSEYDKGLISHLDGKFFYALSLLAILPKLPKSKYRLYLKKINRLKAFITKYETWCPGNFKAYSLIINAELMSLRSQNESVLLLYEQAIEAALASELVLIAAIANERAAYYCNKIKIDNVAKTYLSHAHQYFKDWGANTKVKLLEQSSQSTTLINNHPDLQVNTPTLDMLAVLKFNQLISSEIRLDKLLQKLLVIVLENAGAQRGIILTQANDKWVVEAEGNLDHQIIYLNTPTDEERIIKYPISILNYVQRTQKAIILNDAIQSELTFQDEYVQQENPRSLLMMPLFYKSQLCRILYLENNSSSYTFTPSHLDNLQLLVSQAMISLENAKLYYQATHDPLTGLANRNLLYEIFQQNSNQVMKFQGKIALLFLDIDYFKVINDTLGHDNGDKLLIHVAKTITSCLREFDIAARIGGDEFTIILFNINSKDQITAIVERLLSDITKPVPIGEHLIQIASSMGISIYPDDGKNIETLLKLADTALYQAKEKGRNQFHYYSNELYEEYQQTHGLGKELQRAYDKQEFFIMYQPFYEASTDNIIGLEALLRWNHPEKGILDASKFIPNLEKSSLLIPVSEWIIKNVCRQAKSWKDKKILSGPIAINISTVQFIRHSLSKIIADSLAENQLDASSIELEITESIFIEYSDKLYKELNLLEEMDISLVIDDFGTGYSSLSYLKHLPVKKIKIDKMFISNCHNDYLDQTIIKAIATIAHKLNIMVVAEGVENKLQLEFLREQGIDGVQGYYYSIPLSVDECEMHLVNQKIKNDK</sequence>
<dbReference type="InterPro" id="IPR027417">
    <property type="entry name" value="P-loop_NTPase"/>
</dbReference>
<dbReference type="InterPro" id="IPR043128">
    <property type="entry name" value="Rev_trsase/Diguanyl_cyclase"/>
</dbReference>
<dbReference type="SMART" id="SM00267">
    <property type="entry name" value="GGDEF"/>
    <property type="match status" value="1"/>
</dbReference>
<dbReference type="OrthoDB" id="9801841at2"/>
<dbReference type="SMART" id="SM00220">
    <property type="entry name" value="S_TKc"/>
    <property type="match status" value="1"/>
</dbReference>
<evidence type="ECO:0000256" key="2">
    <source>
        <dbReference type="ARBA" id="ARBA00004167"/>
    </source>
</evidence>
<dbReference type="SMART" id="SM00065">
    <property type="entry name" value="GAF"/>
    <property type="match status" value="1"/>
</dbReference>
<dbReference type="InterPro" id="IPR000719">
    <property type="entry name" value="Prot_kinase_dom"/>
</dbReference>
<dbReference type="GO" id="GO:0005524">
    <property type="term" value="F:ATP binding"/>
    <property type="evidence" value="ECO:0007669"/>
    <property type="project" value="InterPro"/>
</dbReference>
<evidence type="ECO:0000313" key="9">
    <source>
        <dbReference type="Proteomes" id="UP000255110"/>
    </source>
</evidence>
<dbReference type="Gene3D" id="3.30.450.40">
    <property type="match status" value="1"/>
</dbReference>
<feature type="domain" description="Protein kinase" evidence="3">
    <location>
        <begin position="7"/>
        <end position="270"/>
    </location>
</feature>
<reference evidence="6 8" key="1">
    <citation type="submission" date="2015-11" db="EMBL/GenBank/DDBJ databases">
        <title>Genomic analysis of 38 Legionella species identifies large and diverse effector repertoires.</title>
        <authorList>
            <person name="Burstein D."/>
            <person name="Amaro F."/>
            <person name="Zusman T."/>
            <person name="Lifshitz Z."/>
            <person name="Cohen O."/>
            <person name="Gilbert J.A."/>
            <person name="Pupko T."/>
            <person name="Shuman H.A."/>
            <person name="Segal G."/>
        </authorList>
    </citation>
    <scope>NUCLEOTIDE SEQUENCE [LARGE SCALE GENOMIC DNA]</scope>
    <source>
        <strain evidence="6 8">SC-18-C9</strain>
    </source>
</reference>
<dbReference type="Pfam" id="PF00069">
    <property type="entry name" value="Pkinase"/>
    <property type="match status" value="1"/>
</dbReference>
<dbReference type="Pfam" id="PF00990">
    <property type="entry name" value="GGDEF"/>
    <property type="match status" value="1"/>
</dbReference>
<gene>
    <name evidence="7" type="primary">gmr_2</name>
    <name evidence="6" type="ORF">Lstg_2068</name>
    <name evidence="7" type="ORF">NCTC11991_01623</name>
</gene>
<dbReference type="InterPro" id="IPR053159">
    <property type="entry name" value="Hybrid_Histidine_Kinase"/>
</dbReference>
<proteinExistence type="predicted"/>
<dbReference type="Gene3D" id="3.20.20.450">
    <property type="entry name" value="EAL domain"/>
    <property type="match status" value="1"/>
</dbReference>
<dbReference type="Gene3D" id="1.10.510.10">
    <property type="entry name" value="Transferase(Phosphotransferase) domain 1"/>
    <property type="match status" value="1"/>
</dbReference>
<dbReference type="SUPFAM" id="SSF141868">
    <property type="entry name" value="EAL domain-like"/>
    <property type="match status" value="1"/>
</dbReference>
<feature type="domain" description="GGDEF" evidence="5">
    <location>
        <begin position="1504"/>
        <end position="1637"/>
    </location>
</feature>
<evidence type="ECO:0000313" key="7">
    <source>
        <dbReference type="EMBL" id="STY23021.1"/>
    </source>
</evidence>
<dbReference type="GO" id="GO:0071111">
    <property type="term" value="F:cyclic-guanylate-specific phosphodiesterase activity"/>
    <property type="evidence" value="ECO:0007669"/>
    <property type="project" value="UniProtKB-EC"/>
</dbReference>
<dbReference type="EMBL" id="LNYZ01000013">
    <property type="protein sequence ID" value="KTD77711.1"/>
    <property type="molecule type" value="Genomic_DNA"/>
</dbReference>
<dbReference type="Pfam" id="PF00563">
    <property type="entry name" value="EAL"/>
    <property type="match status" value="1"/>
</dbReference>
<evidence type="ECO:0000313" key="8">
    <source>
        <dbReference type="Proteomes" id="UP000054820"/>
    </source>
</evidence>
<dbReference type="SUPFAM" id="SSF55781">
    <property type="entry name" value="GAF domain-like"/>
    <property type="match status" value="1"/>
</dbReference>
<comment type="cofactor">
    <cofactor evidence="1">
        <name>Mg(2+)</name>
        <dbReference type="ChEBI" id="CHEBI:18420"/>
    </cofactor>
</comment>
<dbReference type="InterPro" id="IPR011009">
    <property type="entry name" value="Kinase-like_dom_sf"/>
</dbReference>
<dbReference type="CDD" id="cd14014">
    <property type="entry name" value="STKc_PknB_like"/>
    <property type="match status" value="1"/>
</dbReference>
<dbReference type="Pfam" id="PF13191">
    <property type="entry name" value="AAA_16"/>
    <property type="match status" value="1"/>
</dbReference>
<evidence type="ECO:0000259" key="5">
    <source>
        <dbReference type="PROSITE" id="PS50887"/>
    </source>
</evidence>
<accession>A0A378LG09</accession>
<dbReference type="InterPro" id="IPR001633">
    <property type="entry name" value="EAL_dom"/>
</dbReference>
<reference evidence="7 9" key="2">
    <citation type="submission" date="2018-06" db="EMBL/GenBank/DDBJ databases">
        <authorList>
            <consortium name="Pathogen Informatics"/>
            <person name="Doyle S."/>
        </authorList>
    </citation>
    <scope>NUCLEOTIDE SEQUENCE [LARGE SCALE GENOMIC DNA]</scope>
    <source>
        <strain evidence="7 9">NCTC11991</strain>
    </source>
</reference>
<dbReference type="EMBL" id="UGOY01000001">
    <property type="protein sequence ID" value="STY23021.1"/>
    <property type="molecule type" value="Genomic_DNA"/>
</dbReference>
<dbReference type="Gene3D" id="3.30.70.270">
    <property type="match status" value="1"/>
</dbReference>
<dbReference type="GO" id="GO:0016020">
    <property type="term" value="C:membrane"/>
    <property type="evidence" value="ECO:0007669"/>
    <property type="project" value="UniProtKB-SubCell"/>
</dbReference>
<dbReference type="FunFam" id="3.30.70.270:FF:000001">
    <property type="entry name" value="Diguanylate cyclase domain protein"/>
    <property type="match status" value="1"/>
</dbReference>
<dbReference type="SUPFAM" id="SSF52540">
    <property type="entry name" value="P-loop containing nucleoside triphosphate hydrolases"/>
    <property type="match status" value="1"/>
</dbReference>
<dbReference type="InterPro" id="IPR029016">
    <property type="entry name" value="GAF-like_dom_sf"/>
</dbReference>
<dbReference type="SUPFAM" id="SSF56112">
    <property type="entry name" value="Protein kinase-like (PK-like)"/>
    <property type="match status" value="1"/>
</dbReference>
<dbReference type="Proteomes" id="UP000054820">
    <property type="component" value="Unassembled WGS sequence"/>
</dbReference>
<dbReference type="PANTHER" id="PTHR43642:SF1">
    <property type="entry name" value="HYBRID SIGNAL TRANSDUCTION HISTIDINE KINASE G"/>
    <property type="match status" value="1"/>
</dbReference>
<name>A0A378LG09_9GAMM</name>
<dbReference type="InterPro" id="IPR041664">
    <property type="entry name" value="AAA_16"/>
</dbReference>
<dbReference type="CDD" id="cd01948">
    <property type="entry name" value="EAL"/>
    <property type="match status" value="1"/>
</dbReference>
<feature type="domain" description="EAL" evidence="4">
    <location>
        <begin position="1646"/>
        <end position="1900"/>
    </location>
</feature>
<dbReference type="STRING" id="460.Lstg_2068"/>
<dbReference type="InterPro" id="IPR035919">
    <property type="entry name" value="EAL_sf"/>
</dbReference>
<evidence type="ECO:0000256" key="1">
    <source>
        <dbReference type="ARBA" id="ARBA00001946"/>
    </source>
</evidence>
<dbReference type="PROSITE" id="PS50011">
    <property type="entry name" value="PROTEIN_KINASE_DOM"/>
    <property type="match status" value="1"/>
</dbReference>
<dbReference type="EC" id="3.1.4.52" evidence="7"/>
<dbReference type="PROSITE" id="PS50883">
    <property type="entry name" value="EAL"/>
    <property type="match status" value="1"/>
</dbReference>
<dbReference type="NCBIfam" id="TIGR00254">
    <property type="entry name" value="GGDEF"/>
    <property type="match status" value="1"/>
</dbReference>
<keyword evidence="7" id="KW-0378">Hydrolase</keyword>
<dbReference type="PROSITE" id="PS50887">
    <property type="entry name" value="GGDEF"/>
    <property type="match status" value="1"/>
</dbReference>
<dbReference type="PANTHER" id="PTHR43642">
    <property type="entry name" value="HYBRID SIGNAL TRANSDUCTION HISTIDINE KINASE G"/>
    <property type="match status" value="1"/>
</dbReference>
<dbReference type="SUPFAM" id="SSF55073">
    <property type="entry name" value="Nucleotide cyclase"/>
    <property type="match status" value="1"/>
</dbReference>
<dbReference type="CDD" id="cd01949">
    <property type="entry name" value="GGDEF"/>
    <property type="match status" value="1"/>
</dbReference>
<comment type="subcellular location">
    <subcellularLocation>
        <location evidence="2">Membrane</location>
        <topology evidence="2">Single-pass membrane protein</topology>
    </subcellularLocation>
</comment>
<dbReference type="RefSeq" id="WP_058477603.1">
    <property type="nucleotide sequence ID" value="NZ_CAAAIO010000001.1"/>
</dbReference>
<dbReference type="SMART" id="SM00052">
    <property type="entry name" value="EAL"/>
    <property type="match status" value="1"/>
</dbReference>
<evidence type="ECO:0000259" key="3">
    <source>
        <dbReference type="PROSITE" id="PS50011"/>
    </source>
</evidence>
<keyword evidence="8" id="KW-1185">Reference proteome</keyword>
<evidence type="ECO:0000313" key="6">
    <source>
        <dbReference type="EMBL" id="KTD77711.1"/>
    </source>
</evidence>
<organism evidence="7 9">
    <name type="scientific">Legionella steigerwaltii</name>
    <dbReference type="NCBI Taxonomy" id="460"/>
    <lineage>
        <taxon>Bacteria</taxon>
        <taxon>Pseudomonadati</taxon>
        <taxon>Pseudomonadota</taxon>
        <taxon>Gammaproteobacteria</taxon>
        <taxon>Legionellales</taxon>
        <taxon>Legionellaceae</taxon>
        <taxon>Legionella</taxon>
    </lineage>
</organism>
<dbReference type="Gene3D" id="3.40.50.300">
    <property type="entry name" value="P-loop containing nucleotide triphosphate hydrolases"/>
    <property type="match status" value="1"/>
</dbReference>
<dbReference type="Proteomes" id="UP000255110">
    <property type="component" value="Unassembled WGS sequence"/>
</dbReference>
<dbReference type="InterPro" id="IPR029787">
    <property type="entry name" value="Nucleotide_cyclase"/>
</dbReference>
<dbReference type="Pfam" id="PF01590">
    <property type="entry name" value="GAF"/>
    <property type="match status" value="1"/>
</dbReference>